<dbReference type="eggNOG" id="COG1699">
    <property type="taxonomic scope" value="Bacteria"/>
</dbReference>
<comment type="similarity">
    <text evidence="4">Belongs to the FliW family.</text>
</comment>
<evidence type="ECO:0000256" key="1">
    <source>
        <dbReference type="ARBA" id="ARBA00022490"/>
    </source>
</evidence>
<dbReference type="Gene3D" id="2.30.290.10">
    <property type="entry name" value="BH3618-like"/>
    <property type="match status" value="1"/>
</dbReference>
<keyword evidence="4" id="KW-0143">Chaperone</keyword>
<dbReference type="PANTHER" id="PTHR39190">
    <property type="entry name" value="FLAGELLAR ASSEMBLY FACTOR FLIW"/>
    <property type="match status" value="1"/>
</dbReference>
<keyword evidence="1 4" id="KW-0963">Cytoplasm</keyword>
<keyword evidence="3 4" id="KW-0810">Translation regulation</keyword>
<dbReference type="PANTHER" id="PTHR39190:SF1">
    <property type="entry name" value="FLAGELLAR ASSEMBLY FACTOR FLIW"/>
    <property type="match status" value="1"/>
</dbReference>
<name>Q02C76_SOLUE</name>
<organism evidence="5">
    <name type="scientific">Solibacter usitatus (strain Ellin6076)</name>
    <dbReference type="NCBI Taxonomy" id="234267"/>
    <lineage>
        <taxon>Bacteria</taxon>
        <taxon>Pseudomonadati</taxon>
        <taxon>Acidobacteriota</taxon>
        <taxon>Terriglobia</taxon>
        <taxon>Bryobacterales</taxon>
        <taxon>Solibacteraceae</taxon>
        <taxon>Candidatus Solibacter</taxon>
    </lineage>
</organism>
<dbReference type="STRING" id="234267.Acid_0328"/>
<dbReference type="InterPro" id="IPR024046">
    <property type="entry name" value="Flagellar_assmbl_FliW_dom_sf"/>
</dbReference>
<dbReference type="EMBL" id="CP000473">
    <property type="protein sequence ID" value="ABJ81340.1"/>
    <property type="molecule type" value="Genomic_DNA"/>
</dbReference>
<sequence>MAITETKYFGKISFEPDSELEFPCGLPGFDSRKRFVAVTIPANEPLTYLQSLEAPDLCFITMPLLAVDPDYRLKVSTEDLSLLGLPPASQPRIGRDVLCLTVLSMREEGPTANLLAPIVVNLKTRRGVQAIAPEGGYSHQHELMPVAVAACA</sequence>
<dbReference type="Pfam" id="PF02623">
    <property type="entry name" value="FliW"/>
    <property type="match status" value="1"/>
</dbReference>
<dbReference type="GO" id="GO:0005737">
    <property type="term" value="C:cytoplasm"/>
    <property type="evidence" value="ECO:0007669"/>
    <property type="project" value="UniProtKB-SubCell"/>
</dbReference>
<comment type="subunit">
    <text evidence="4">Interacts with translational regulator CsrA and flagellin(s).</text>
</comment>
<evidence type="ECO:0000256" key="2">
    <source>
        <dbReference type="ARBA" id="ARBA00022795"/>
    </source>
</evidence>
<dbReference type="SUPFAM" id="SSF141457">
    <property type="entry name" value="BH3618-like"/>
    <property type="match status" value="1"/>
</dbReference>
<evidence type="ECO:0000256" key="4">
    <source>
        <dbReference type="HAMAP-Rule" id="MF_01185"/>
    </source>
</evidence>
<comment type="subcellular location">
    <subcellularLocation>
        <location evidence="4">Cytoplasm</location>
    </subcellularLocation>
</comment>
<dbReference type="OrthoDB" id="129646at2"/>
<comment type="function">
    <text evidence="4">Acts as an anti-CsrA protein, binds CsrA and prevents it from repressing translation of its target genes, one of which is flagellin. Binds to flagellin and participates in the assembly of the flagellum.</text>
</comment>
<accession>Q02C76</accession>
<dbReference type="HAMAP" id="MF_01185">
    <property type="entry name" value="FliW"/>
    <property type="match status" value="1"/>
</dbReference>
<proteinExistence type="inferred from homology"/>
<dbReference type="AlphaFoldDB" id="Q02C76"/>
<evidence type="ECO:0000313" key="5">
    <source>
        <dbReference type="EMBL" id="ABJ81340.1"/>
    </source>
</evidence>
<keyword evidence="2 4" id="KW-1005">Bacterial flagellum biogenesis</keyword>
<protein>
    <recommendedName>
        <fullName evidence="4">Flagellar assembly factor FliW</fullName>
    </recommendedName>
</protein>
<dbReference type="InParanoid" id="Q02C76"/>
<reference evidence="5" key="1">
    <citation type="submission" date="2006-10" db="EMBL/GenBank/DDBJ databases">
        <title>Complete sequence of Solibacter usitatus Ellin6076.</title>
        <authorList>
            <consortium name="US DOE Joint Genome Institute"/>
            <person name="Copeland A."/>
            <person name="Lucas S."/>
            <person name="Lapidus A."/>
            <person name="Barry K."/>
            <person name="Detter J.C."/>
            <person name="Glavina del Rio T."/>
            <person name="Hammon N."/>
            <person name="Israni S."/>
            <person name="Dalin E."/>
            <person name="Tice H."/>
            <person name="Pitluck S."/>
            <person name="Thompson L.S."/>
            <person name="Brettin T."/>
            <person name="Bruce D."/>
            <person name="Han C."/>
            <person name="Tapia R."/>
            <person name="Gilna P."/>
            <person name="Schmutz J."/>
            <person name="Larimer F."/>
            <person name="Land M."/>
            <person name="Hauser L."/>
            <person name="Kyrpides N."/>
            <person name="Mikhailova N."/>
            <person name="Janssen P.H."/>
            <person name="Kuske C.R."/>
            <person name="Richardson P."/>
        </authorList>
    </citation>
    <scope>NUCLEOTIDE SEQUENCE</scope>
    <source>
        <strain evidence="5">Ellin6076</strain>
    </source>
</reference>
<dbReference type="GO" id="GO:0044780">
    <property type="term" value="P:bacterial-type flagellum assembly"/>
    <property type="evidence" value="ECO:0007669"/>
    <property type="project" value="UniProtKB-UniRule"/>
</dbReference>
<dbReference type="GO" id="GO:0006417">
    <property type="term" value="P:regulation of translation"/>
    <property type="evidence" value="ECO:0007669"/>
    <property type="project" value="UniProtKB-KW"/>
</dbReference>
<dbReference type="InterPro" id="IPR003775">
    <property type="entry name" value="Flagellar_assembly_factor_FliW"/>
</dbReference>
<dbReference type="HOGENOM" id="CLU_112356_1_0_0"/>
<dbReference type="KEGG" id="sus:Acid_0328"/>
<evidence type="ECO:0000256" key="3">
    <source>
        <dbReference type="ARBA" id="ARBA00022845"/>
    </source>
</evidence>
<gene>
    <name evidence="4" type="primary">fliW</name>
    <name evidence="5" type="ordered locus">Acid_0328</name>
</gene>